<evidence type="ECO:0000256" key="7">
    <source>
        <dbReference type="ARBA" id="ARBA00022918"/>
    </source>
</evidence>
<dbReference type="EMBL" id="JBFOLK010000009">
    <property type="protein sequence ID" value="KAL2486881.1"/>
    <property type="molecule type" value="Genomic_DNA"/>
</dbReference>
<organism evidence="12 13">
    <name type="scientific">Abeliophyllum distichum</name>
    <dbReference type="NCBI Taxonomy" id="126358"/>
    <lineage>
        <taxon>Eukaryota</taxon>
        <taxon>Viridiplantae</taxon>
        <taxon>Streptophyta</taxon>
        <taxon>Embryophyta</taxon>
        <taxon>Tracheophyta</taxon>
        <taxon>Spermatophyta</taxon>
        <taxon>Magnoliopsida</taxon>
        <taxon>eudicotyledons</taxon>
        <taxon>Gunneridae</taxon>
        <taxon>Pentapetalae</taxon>
        <taxon>asterids</taxon>
        <taxon>lamiids</taxon>
        <taxon>Lamiales</taxon>
        <taxon>Oleaceae</taxon>
        <taxon>Forsythieae</taxon>
        <taxon>Abeliophyllum</taxon>
    </lineage>
</organism>
<name>A0ABD1RFX8_9LAMI</name>
<dbReference type="GO" id="GO:0006310">
    <property type="term" value="P:DNA recombination"/>
    <property type="evidence" value="ECO:0007669"/>
    <property type="project" value="UniProtKB-KW"/>
</dbReference>
<evidence type="ECO:0000256" key="4">
    <source>
        <dbReference type="ARBA" id="ARBA00022801"/>
    </source>
</evidence>
<dbReference type="PROSITE" id="PS50994">
    <property type="entry name" value="INTEGRASE"/>
    <property type="match status" value="1"/>
</dbReference>
<dbReference type="InterPro" id="IPR012337">
    <property type="entry name" value="RNaseH-like_sf"/>
</dbReference>
<dbReference type="GO" id="GO:0016787">
    <property type="term" value="F:hydrolase activity"/>
    <property type="evidence" value="ECO:0007669"/>
    <property type="project" value="UniProtKB-KW"/>
</dbReference>
<keyword evidence="8" id="KW-0548">Nucleotidyltransferase</keyword>
<comment type="caution">
    <text evidence="12">The sequence shown here is derived from an EMBL/GenBank/DDBJ whole genome shotgun (WGS) entry which is preliminary data.</text>
</comment>
<dbReference type="InterPro" id="IPR039537">
    <property type="entry name" value="Retrotran_Ty1/copia-like"/>
</dbReference>
<evidence type="ECO:0000256" key="9">
    <source>
        <dbReference type="ARBA" id="ARBA00023172"/>
    </source>
</evidence>
<keyword evidence="9" id="KW-0233">DNA recombination</keyword>
<evidence type="ECO:0000256" key="2">
    <source>
        <dbReference type="ARBA" id="ARBA00022723"/>
    </source>
</evidence>
<dbReference type="SUPFAM" id="SSF53098">
    <property type="entry name" value="Ribonuclease H-like"/>
    <property type="match status" value="1"/>
</dbReference>
<dbReference type="Gene3D" id="3.30.420.10">
    <property type="entry name" value="Ribonuclease H-like superfamily/Ribonuclease H"/>
    <property type="match status" value="1"/>
</dbReference>
<evidence type="ECO:0000256" key="3">
    <source>
        <dbReference type="ARBA" id="ARBA00022759"/>
    </source>
</evidence>
<keyword evidence="8" id="KW-0239">DNA-directed DNA polymerase</keyword>
<evidence type="ECO:0000313" key="13">
    <source>
        <dbReference type="Proteomes" id="UP001604336"/>
    </source>
</evidence>
<evidence type="ECO:0000256" key="10">
    <source>
        <dbReference type="SAM" id="MobiDB-lite"/>
    </source>
</evidence>
<evidence type="ECO:0000256" key="1">
    <source>
        <dbReference type="ARBA" id="ARBA00022722"/>
    </source>
</evidence>
<dbReference type="GO" id="GO:0046872">
    <property type="term" value="F:metal ion binding"/>
    <property type="evidence" value="ECO:0007669"/>
    <property type="project" value="UniProtKB-KW"/>
</dbReference>
<evidence type="ECO:0000256" key="8">
    <source>
        <dbReference type="ARBA" id="ARBA00022932"/>
    </source>
</evidence>
<proteinExistence type="predicted"/>
<accession>A0ABD1RFX8</accession>
<keyword evidence="5" id="KW-0460">Magnesium</keyword>
<keyword evidence="8" id="KW-0808">Transferase</keyword>
<feature type="region of interest" description="Disordered" evidence="10">
    <location>
        <begin position="207"/>
        <end position="227"/>
    </location>
</feature>
<evidence type="ECO:0000259" key="11">
    <source>
        <dbReference type="PROSITE" id="PS50994"/>
    </source>
</evidence>
<gene>
    <name evidence="12" type="ORF">Adt_31637</name>
</gene>
<sequence length="227" mass="26372">MESEFIALDKAGEESEWLRNFLEDIPCWTKPVPAISIHCDNQSAIAKPFLSGKARRARKPLELVHKDVCGTMRTPSNDHCSYFILFIDDYTRMVWVNFLRGRSKVFDIFNKFKVYVEKQSGHYIKTLRSERGKEYKNTTPNNSTSSVKMKAYNTNLQLATLEQNGVSERKNITMMETTRAMLLKSLEWIKIISKAYQGLQMHLLRSHSMGENEQTGGKERKRNLLRQ</sequence>
<keyword evidence="7" id="KW-0695">RNA-directed DNA polymerase</keyword>
<dbReference type="GO" id="GO:0015074">
    <property type="term" value="P:DNA integration"/>
    <property type="evidence" value="ECO:0007669"/>
    <property type="project" value="UniProtKB-KW"/>
</dbReference>
<dbReference type="GO" id="GO:0003887">
    <property type="term" value="F:DNA-directed DNA polymerase activity"/>
    <property type="evidence" value="ECO:0007669"/>
    <property type="project" value="UniProtKB-KW"/>
</dbReference>
<feature type="domain" description="Integrase catalytic" evidence="11">
    <location>
        <begin position="56"/>
        <end position="227"/>
    </location>
</feature>
<dbReference type="InterPro" id="IPR001584">
    <property type="entry name" value="Integrase_cat-core"/>
</dbReference>
<dbReference type="InterPro" id="IPR036397">
    <property type="entry name" value="RNaseH_sf"/>
</dbReference>
<protein>
    <submittedName>
        <fullName evidence="12">Integrase catalytic domain-containing protein</fullName>
    </submittedName>
</protein>
<dbReference type="GO" id="GO:0003964">
    <property type="term" value="F:RNA-directed DNA polymerase activity"/>
    <property type="evidence" value="ECO:0007669"/>
    <property type="project" value="UniProtKB-KW"/>
</dbReference>
<reference evidence="13" key="1">
    <citation type="submission" date="2024-07" db="EMBL/GenBank/DDBJ databases">
        <title>Two chromosome-level genome assemblies of Korean endemic species Abeliophyllum distichum and Forsythia ovata (Oleaceae).</title>
        <authorList>
            <person name="Jang H."/>
        </authorList>
    </citation>
    <scope>NUCLEOTIDE SEQUENCE [LARGE SCALE GENOMIC DNA]</scope>
</reference>
<dbReference type="Proteomes" id="UP001604336">
    <property type="component" value="Unassembled WGS sequence"/>
</dbReference>
<dbReference type="PANTHER" id="PTHR42648">
    <property type="entry name" value="TRANSPOSASE, PUTATIVE-RELATED"/>
    <property type="match status" value="1"/>
</dbReference>
<dbReference type="GO" id="GO:0004519">
    <property type="term" value="F:endonuclease activity"/>
    <property type="evidence" value="ECO:0007669"/>
    <property type="project" value="UniProtKB-KW"/>
</dbReference>
<keyword evidence="1" id="KW-0540">Nuclease</keyword>
<keyword evidence="6" id="KW-0229">DNA integration</keyword>
<evidence type="ECO:0000256" key="6">
    <source>
        <dbReference type="ARBA" id="ARBA00022908"/>
    </source>
</evidence>
<dbReference type="AlphaFoldDB" id="A0ABD1RFX8"/>
<keyword evidence="13" id="KW-1185">Reference proteome</keyword>
<dbReference type="PANTHER" id="PTHR42648:SF11">
    <property type="entry name" value="TRANSPOSON TY4-P GAG-POL POLYPROTEIN"/>
    <property type="match status" value="1"/>
</dbReference>
<evidence type="ECO:0000256" key="5">
    <source>
        <dbReference type="ARBA" id="ARBA00022842"/>
    </source>
</evidence>
<evidence type="ECO:0000313" key="12">
    <source>
        <dbReference type="EMBL" id="KAL2486881.1"/>
    </source>
</evidence>
<keyword evidence="3" id="KW-0255">Endonuclease</keyword>
<keyword evidence="2" id="KW-0479">Metal-binding</keyword>
<keyword evidence="4" id="KW-0378">Hydrolase</keyword>